<protein>
    <submittedName>
        <fullName evidence="2">Uncharacterized protein</fullName>
    </submittedName>
</protein>
<sequence length="129" mass="15056">MCEKEITQYHQLAKDAGNKLKSYVFSLSSGATGVFFFLLIKNEGNFKYILSITLLFFVFTITLCLYELRIDAQRFFLLAKELEKEEKEQKWETNKKLKSQRLTLMNASYITFVIAIISTCIYLVLNIVK</sequence>
<organism evidence="2 3">
    <name type="scientific">Candidatus Thiodubiliella endoseptemdiera</name>
    <dbReference type="NCBI Taxonomy" id="2738886"/>
    <lineage>
        <taxon>Bacteria</taxon>
        <taxon>Pseudomonadati</taxon>
        <taxon>Pseudomonadota</taxon>
        <taxon>Gammaproteobacteria</taxon>
        <taxon>Candidatus Pseudothioglobaceae</taxon>
        <taxon>Candidatus Thiodubiliella</taxon>
    </lineage>
</organism>
<feature type="transmembrane region" description="Helical" evidence="1">
    <location>
        <begin position="104"/>
        <end position="125"/>
    </location>
</feature>
<feature type="transmembrane region" description="Helical" evidence="1">
    <location>
        <begin position="46"/>
        <end position="66"/>
    </location>
</feature>
<evidence type="ECO:0000313" key="2">
    <source>
        <dbReference type="EMBL" id="NYT26660.1"/>
    </source>
</evidence>
<proteinExistence type="predicted"/>
<evidence type="ECO:0000256" key="1">
    <source>
        <dbReference type="SAM" id="Phobius"/>
    </source>
</evidence>
<accession>A0A853F323</accession>
<dbReference type="Proteomes" id="UP000568751">
    <property type="component" value="Unassembled WGS sequence"/>
</dbReference>
<keyword evidence="1" id="KW-1133">Transmembrane helix</keyword>
<reference evidence="2 3" key="1">
    <citation type="submission" date="2020-05" db="EMBL/GenBank/DDBJ databases">
        <title>Horizontal transmission and recombination maintain forever young bacterial symbiont genomes.</title>
        <authorList>
            <person name="Russell S.L."/>
            <person name="Pepper-Tunick E."/>
            <person name="Svedberg J."/>
            <person name="Byrne A."/>
            <person name="Ruelas Castillo J."/>
            <person name="Vollmers C."/>
            <person name="Beinart R.A."/>
            <person name="Corbett-Detig R."/>
        </authorList>
    </citation>
    <scope>NUCLEOTIDE SEQUENCE [LARGE SCALE GENOMIC DNA]</scope>
    <source>
        <strain evidence="2">455</strain>
    </source>
</reference>
<evidence type="ECO:0000313" key="3">
    <source>
        <dbReference type="Proteomes" id="UP000568751"/>
    </source>
</evidence>
<comment type="caution">
    <text evidence="2">The sequence shown here is derived from an EMBL/GenBank/DDBJ whole genome shotgun (WGS) entry which is preliminary data.</text>
</comment>
<dbReference type="EMBL" id="JACCHT010000001">
    <property type="protein sequence ID" value="NYT26660.1"/>
    <property type="molecule type" value="Genomic_DNA"/>
</dbReference>
<name>A0A853F323_9GAMM</name>
<gene>
    <name evidence="2" type="ORF">H0A76_01325</name>
</gene>
<keyword evidence="1" id="KW-0472">Membrane</keyword>
<keyword evidence="1" id="KW-0812">Transmembrane</keyword>
<dbReference type="AlphaFoldDB" id="A0A853F323"/>
<feature type="transmembrane region" description="Helical" evidence="1">
    <location>
        <begin position="20"/>
        <end position="40"/>
    </location>
</feature>